<dbReference type="GeneID" id="7837506"/>
<dbReference type="AlphaFoldDB" id="Q23NH8"/>
<dbReference type="HOGENOM" id="CLU_1075543_0_0_1"/>
<dbReference type="Proteomes" id="UP000009168">
    <property type="component" value="Unassembled WGS sequence"/>
</dbReference>
<accession>Q23NH8</accession>
<dbReference type="EMBL" id="GG662655">
    <property type="protein sequence ID" value="EAR98096.2"/>
    <property type="molecule type" value="Genomic_DNA"/>
</dbReference>
<sequence length="391" mass="46550">MEDLVTINKKKRDKIKRKKQLKQTKYGMILIQEISDTKIFQIPGDITLDLNQLLHKDSIQLISSWNAFLKVKQIKKSLQSKFIEVYLDTDVQTRSDIPLIIKLLKDSQSKELFDLANMIEEYQNVVQSKQLLQNLKIEQKMEQIIIKQEEDQSEEVCDEYHGWNFEKSAEKAEKIINDLINSMKDSDDHYTYLLLKGNKYDQIKSRLGYSTQILRNFLCLNDEQIEQLCLRKPIIINIKYKHQYTEYLFNRINNLVRALKQESSDLDYFRQSCNELNQLTFDLYSIDNLVVKVQYKQYLYVLSNYKNQMDDILYIGKCMPIRNQSASQILQGMRNLRKNLSEICQQNSYMNYLSYQLILNDQNYIKQSLNFVDKFYTIINNDIFSDILQNL</sequence>
<proteinExistence type="predicted"/>
<dbReference type="InParanoid" id="Q23NH8"/>
<name>Q23NH8_TETTS</name>
<evidence type="ECO:0000313" key="2">
    <source>
        <dbReference type="Proteomes" id="UP000009168"/>
    </source>
</evidence>
<gene>
    <name evidence="1" type="ORF">TTHERM_00753420</name>
</gene>
<protein>
    <submittedName>
        <fullName evidence="1">Uncharacterized protein</fullName>
    </submittedName>
</protein>
<dbReference type="RefSeq" id="XP_001018341.2">
    <property type="nucleotide sequence ID" value="XM_001018341.2"/>
</dbReference>
<dbReference type="KEGG" id="tet:TTHERM_00753420"/>
<reference evidence="2" key="1">
    <citation type="journal article" date="2006" name="PLoS Biol.">
        <title>Macronuclear genome sequence of the ciliate Tetrahymena thermophila, a model eukaryote.</title>
        <authorList>
            <person name="Eisen J.A."/>
            <person name="Coyne R.S."/>
            <person name="Wu M."/>
            <person name="Wu D."/>
            <person name="Thiagarajan M."/>
            <person name="Wortman J.R."/>
            <person name="Badger J.H."/>
            <person name="Ren Q."/>
            <person name="Amedeo P."/>
            <person name="Jones K.M."/>
            <person name="Tallon L.J."/>
            <person name="Delcher A.L."/>
            <person name="Salzberg S.L."/>
            <person name="Silva J.C."/>
            <person name="Haas B.J."/>
            <person name="Majoros W.H."/>
            <person name="Farzad M."/>
            <person name="Carlton J.M."/>
            <person name="Smith R.K. Jr."/>
            <person name="Garg J."/>
            <person name="Pearlman R.E."/>
            <person name="Karrer K.M."/>
            <person name="Sun L."/>
            <person name="Manning G."/>
            <person name="Elde N.C."/>
            <person name="Turkewitz A.P."/>
            <person name="Asai D.J."/>
            <person name="Wilkes D.E."/>
            <person name="Wang Y."/>
            <person name="Cai H."/>
            <person name="Collins K."/>
            <person name="Stewart B.A."/>
            <person name="Lee S.R."/>
            <person name="Wilamowska K."/>
            <person name="Weinberg Z."/>
            <person name="Ruzzo W.L."/>
            <person name="Wloga D."/>
            <person name="Gaertig J."/>
            <person name="Frankel J."/>
            <person name="Tsao C.-C."/>
            <person name="Gorovsky M.A."/>
            <person name="Keeling P.J."/>
            <person name="Waller R.F."/>
            <person name="Patron N.J."/>
            <person name="Cherry J.M."/>
            <person name="Stover N.A."/>
            <person name="Krieger C.J."/>
            <person name="del Toro C."/>
            <person name="Ryder H.F."/>
            <person name="Williamson S.C."/>
            <person name="Barbeau R.A."/>
            <person name="Hamilton E.P."/>
            <person name="Orias E."/>
        </authorList>
    </citation>
    <scope>NUCLEOTIDE SEQUENCE [LARGE SCALE GENOMIC DNA]</scope>
    <source>
        <strain evidence="2">SB210</strain>
    </source>
</reference>
<evidence type="ECO:0000313" key="1">
    <source>
        <dbReference type="EMBL" id="EAR98096.2"/>
    </source>
</evidence>
<keyword evidence="2" id="KW-1185">Reference proteome</keyword>
<organism evidence="1 2">
    <name type="scientific">Tetrahymena thermophila (strain SB210)</name>
    <dbReference type="NCBI Taxonomy" id="312017"/>
    <lineage>
        <taxon>Eukaryota</taxon>
        <taxon>Sar</taxon>
        <taxon>Alveolata</taxon>
        <taxon>Ciliophora</taxon>
        <taxon>Intramacronucleata</taxon>
        <taxon>Oligohymenophorea</taxon>
        <taxon>Hymenostomatida</taxon>
        <taxon>Tetrahymenina</taxon>
        <taxon>Tetrahymenidae</taxon>
        <taxon>Tetrahymena</taxon>
    </lineage>
</organism>